<sequence>MTWGINDVDGVVFPHTCGGCRRDSDATFLLLLHPVHRCCTFVHFTDFVVDAGIEKNALGRGGFARVDVSHDPDVSDLD</sequence>
<dbReference type="AntiFam" id="ANF00072">
    <property type="entry name" value="Shadow ORF (opposite TypA)"/>
</dbReference>
<proteinExistence type="predicted"/>
<protein>
    <submittedName>
        <fullName evidence="1">Unannotated protein</fullName>
    </submittedName>
</protein>
<reference evidence="1" key="1">
    <citation type="submission" date="2020-05" db="EMBL/GenBank/DDBJ databases">
        <authorList>
            <person name="Chiriac C."/>
            <person name="Salcher M."/>
            <person name="Ghai R."/>
            <person name="Kavagutti S V."/>
        </authorList>
    </citation>
    <scope>NUCLEOTIDE SEQUENCE</scope>
</reference>
<gene>
    <name evidence="1" type="ORF">UFOPK3770_01372</name>
</gene>
<dbReference type="AlphaFoldDB" id="A0A6J6A058"/>
<dbReference type="EMBL" id="CAESAJ010000218">
    <property type="protein sequence ID" value="CAB4345073.1"/>
    <property type="molecule type" value="Genomic_DNA"/>
</dbReference>
<organism evidence="1">
    <name type="scientific">freshwater metagenome</name>
    <dbReference type="NCBI Taxonomy" id="449393"/>
    <lineage>
        <taxon>unclassified sequences</taxon>
        <taxon>metagenomes</taxon>
        <taxon>ecological metagenomes</taxon>
    </lineage>
</organism>
<accession>A0A6J6A058</accession>
<name>A0A6J6A058_9ZZZZ</name>
<evidence type="ECO:0000313" key="1">
    <source>
        <dbReference type="EMBL" id="CAB4345073.1"/>
    </source>
</evidence>